<dbReference type="InterPro" id="IPR003825">
    <property type="entry name" value="Colicin-V_CvpA"/>
</dbReference>
<accession>A0A1T4WID3</accession>
<evidence type="ECO:0000256" key="4">
    <source>
        <dbReference type="ARBA" id="ARBA00023136"/>
    </source>
</evidence>
<keyword evidence="4 5" id="KW-0472">Membrane</keyword>
<proteinExistence type="predicted"/>
<dbReference type="AlphaFoldDB" id="A0A1T4WID3"/>
<evidence type="ECO:0000256" key="1">
    <source>
        <dbReference type="ARBA" id="ARBA00004141"/>
    </source>
</evidence>
<keyword evidence="2 5" id="KW-0812">Transmembrane</keyword>
<evidence type="ECO:0000256" key="2">
    <source>
        <dbReference type="ARBA" id="ARBA00022692"/>
    </source>
</evidence>
<reference evidence="6 7" key="1">
    <citation type="submission" date="2017-02" db="EMBL/GenBank/DDBJ databases">
        <authorList>
            <person name="Peterson S.W."/>
        </authorList>
    </citation>
    <scope>NUCLEOTIDE SEQUENCE [LARGE SCALE GENOMIC DNA]</scope>
    <source>
        <strain evidence="6 7">DSM 16080</strain>
    </source>
</reference>
<dbReference type="GO" id="GO:0016020">
    <property type="term" value="C:membrane"/>
    <property type="evidence" value="ECO:0007669"/>
    <property type="project" value="UniProtKB-SubCell"/>
</dbReference>
<dbReference type="Pfam" id="PF02674">
    <property type="entry name" value="Colicin_V"/>
    <property type="match status" value="1"/>
</dbReference>
<keyword evidence="3 5" id="KW-1133">Transmembrane helix</keyword>
<sequence length="163" mass="17234">MNTLDVILFSLIILLGFRGLLHGLALEALSIGAVFFGLLAARHLSAYVAPHLGVHIDSPETVEAAATLVTFLLAVGLVWLLGKGISQALKFTPAGAIDRGLGAVFGLFEGYTVCSMVILIVRSLAPGTALYHNSSMAPFFMPGVRLLETHLPEGLLRFLHGVG</sequence>
<keyword evidence="7" id="KW-1185">Reference proteome</keyword>
<evidence type="ECO:0000256" key="5">
    <source>
        <dbReference type="SAM" id="Phobius"/>
    </source>
</evidence>
<evidence type="ECO:0000313" key="6">
    <source>
        <dbReference type="EMBL" id="SKA77093.1"/>
    </source>
</evidence>
<dbReference type="RefSeq" id="WP_159447131.1">
    <property type="nucleotide sequence ID" value="NZ_FUYC01000003.1"/>
</dbReference>
<dbReference type="GO" id="GO:0009403">
    <property type="term" value="P:toxin biosynthetic process"/>
    <property type="evidence" value="ECO:0007669"/>
    <property type="project" value="InterPro"/>
</dbReference>
<dbReference type="STRING" id="1121449.SAMN02745704_00939"/>
<protein>
    <submittedName>
        <fullName evidence="6">Colicin V production protein</fullName>
    </submittedName>
</protein>
<dbReference type="PANTHER" id="PTHR37306">
    <property type="entry name" value="COLICIN V PRODUCTION PROTEIN"/>
    <property type="match status" value="1"/>
</dbReference>
<feature type="transmembrane region" description="Helical" evidence="5">
    <location>
        <begin position="6"/>
        <end position="26"/>
    </location>
</feature>
<dbReference type="EMBL" id="FUYC01000003">
    <property type="protein sequence ID" value="SKA77093.1"/>
    <property type="molecule type" value="Genomic_DNA"/>
</dbReference>
<name>A0A1T4WID3_9BACT</name>
<feature type="transmembrane region" description="Helical" evidence="5">
    <location>
        <begin position="64"/>
        <end position="82"/>
    </location>
</feature>
<gene>
    <name evidence="6" type="ORF">SAMN02745704_00939</name>
</gene>
<organism evidence="6 7">
    <name type="scientific">Paucidesulfovibrio gracilis DSM 16080</name>
    <dbReference type="NCBI Taxonomy" id="1121449"/>
    <lineage>
        <taxon>Bacteria</taxon>
        <taxon>Pseudomonadati</taxon>
        <taxon>Thermodesulfobacteriota</taxon>
        <taxon>Desulfovibrionia</taxon>
        <taxon>Desulfovibrionales</taxon>
        <taxon>Desulfovibrionaceae</taxon>
        <taxon>Paucidesulfovibrio</taxon>
    </lineage>
</organism>
<comment type="subcellular location">
    <subcellularLocation>
        <location evidence="1">Membrane</location>
        <topology evidence="1">Multi-pass membrane protein</topology>
    </subcellularLocation>
</comment>
<evidence type="ECO:0000313" key="7">
    <source>
        <dbReference type="Proteomes" id="UP000190027"/>
    </source>
</evidence>
<dbReference type="OrthoDB" id="5419037at2"/>
<evidence type="ECO:0000256" key="3">
    <source>
        <dbReference type="ARBA" id="ARBA00022989"/>
    </source>
</evidence>
<dbReference type="PANTHER" id="PTHR37306:SF1">
    <property type="entry name" value="COLICIN V PRODUCTION PROTEIN"/>
    <property type="match status" value="1"/>
</dbReference>
<dbReference type="Proteomes" id="UP000190027">
    <property type="component" value="Unassembled WGS sequence"/>
</dbReference>
<feature type="transmembrane region" description="Helical" evidence="5">
    <location>
        <begin position="103"/>
        <end position="125"/>
    </location>
</feature>